<dbReference type="EMBL" id="CAJVPP010006775">
    <property type="protein sequence ID" value="CAG8681632.1"/>
    <property type="molecule type" value="Genomic_DNA"/>
</dbReference>
<keyword evidence="2" id="KW-0812">Transmembrane</keyword>
<feature type="non-terminal residue" evidence="3">
    <location>
        <position position="1"/>
    </location>
</feature>
<sequence>MSPKEKPCSDPPSLPTHLTQPSAHFPPRGYIRRLLPREYHPRQLSRNSEVLHEPLGVALATPVVVAADVGCQYWFSESWIESSTLLLLQLLLLVSTVTAAVVVFVVVFVVAVAIVAAVVAFVLAVLD</sequence>
<keyword evidence="2" id="KW-0472">Membrane</keyword>
<evidence type="ECO:0000256" key="2">
    <source>
        <dbReference type="SAM" id="Phobius"/>
    </source>
</evidence>
<comment type="caution">
    <text evidence="3">The sequence shown here is derived from an EMBL/GenBank/DDBJ whole genome shotgun (WGS) entry which is preliminary data.</text>
</comment>
<proteinExistence type="predicted"/>
<dbReference type="AlphaFoldDB" id="A0A9N9HHQ2"/>
<gene>
    <name evidence="3" type="ORF">FMOSSE_LOCUS12921</name>
</gene>
<evidence type="ECO:0000313" key="4">
    <source>
        <dbReference type="Proteomes" id="UP000789375"/>
    </source>
</evidence>
<feature type="transmembrane region" description="Helical" evidence="2">
    <location>
        <begin position="95"/>
        <end position="126"/>
    </location>
</feature>
<accession>A0A9N9HHQ2</accession>
<evidence type="ECO:0000256" key="1">
    <source>
        <dbReference type="SAM" id="MobiDB-lite"/>
    </source>
</evidence>
<organism evidence="3 4">
    <name type="scientific">Funneliformis mosseae</name>
    <name type="common">Endomycorrhizal fungus</name>
    <name type="synonym">Glomus mosseae</name>
    <dbReference type="NCBI Taxonomy" id="27381"/>
    <lineage>
        <taxon>Eukaryota</taxon>
        <taxon>Fungi</taxon>
        <taxon>Fungi incertae sedis</taxon>
        <taxon>Mucoromycota</taxon>
        <taxon>Glomeromycotina</taxon>
        <taxon>Glomeromycetes</taxon>
        <taxon>Glomerales</taxon>
        <taxon>Glomeraceae</taxon>
        <taxon>Funneliformis</taxon>
    </lineage>
</organism>
<name>A0A9N9HHQ2_FUNMO</name>
<evidence type="ECO:0000313" key="3">
    <source>
        <dbReference type="EMBL" id="CAG8681632.1"/>
    </source>
</evidence>
<protein>
    <submittedName>
        <fullName evidence="3">14054_t:CDS:1</fullName>
    </submittedName>
</protein>
<dbReference type="Proteomes" id="UP000789375">
    <property type="component" value="Unassembled WGS sequence"/>
</dbReference>
<feature type="region of interest" description="Disordered" evidence="1">
    <location>
        <begin position="1"/>
        <end position="27"/>
    </location>
</feature>
<keyword evidence="4" id="KW-1185">Reference proteome</keyword>
<reference evidence="3" key="1">
    <citation type="submission" date="2021-06" db="EMBL/GenBank/DDBJ databases">
        <authorList>
            <person name="Kallberg Y."/>
            <person name="Tangrot J."/>
            <person name="Rosling A."/>
        </authorList>
    </citation>
    <scope>NUCLEOTIDE SEQUENCE</scope>
    <source>
        <strain evidence="3">87-6 pot B 2015</strain>
    </source>
</reference>
<keyword evidence="2" id="KW-1133">Transmembrane helix</keyword>